<dbReference type="EMBL" id="BGPR01003567">
    <property type="protein sequence ID" value="GBM89733.1"/>
    <property type="molecule type" value="Genomic_DNA"/>
</dbReference>
<dbReference type="Proteomes" id="UP000499080">
    <property type="component" value="Unassembled WGS sequence"/>
</dbReference>
<accession>A0A4Y2JHC5</accession>
<organism evidence="1 2">
    <name type="scientific">Araneus ventricosus</name>
    <name type="common">Orbweaver spider</name>
    <name type="synonym">Epeira ventricosa</name>
    <dbReference type="NCBI Taxonomy" id="182803"/>
    <lineage>
        <taxon>Eukaryota</taxon>
        <taxon>Metazoa</taxon>
        <taxon>Ecdysozoa</taxon>
        <taxon>Arthropoda</taxon>
        <taxon>Chelicerata</taxon>
        <taxon>Arachnida</taxon>
        <taxon>Araneae</taxon>
        <taxon>Araneomorphae</taxon>
        <taxon>Entelegynae</taxon>
        <taxon>Araneoidea</taxon>
        <taxon>Araneidae</taxon>
        <taxon>Araneus</taxon>
    </lineage>
</organism>
<evidence type="ECO:0000313" key="1">
    <source>
        <dbReference type="EMBL" id="GBM89733.1"/>
    </source>
</evidence>
<protein>
    <submittedName>
        <fullName evidence="1">Uncharacterized protein</fullName>
    </submittedName>
</protein>
<sequence>MVNPFGRRDDSSTFPFLGITVAKLPHHKCGNFAFTAKHASLRRCVYRRTLPKIRRIFRTFSEAMEIFKPIFHDRSTPKPVVDVETYQNSRGVEWKVEYPTLSDFYHSMLKWSRSKSGEG</sequence>
<gene>
    <name evidence="1" type="ORF">AVEN_274554_1</name>
</gene>
<reference evidence="1 2" key="1">
    <citation type="journal article" date="2019" name="Sci. Rep.">
        <title>Orb-weaving spider Araneus ventricosus genome elucidates the spidroin gene catalogue.</title>
        <authorList>
            <person name="Kono N."/>
            <person name="Nakamura H."/>
            <person name="Ohtoshi R."/>
            <person name="Moran D.A.P."/>
            <person name="Shinohara A."/>
            <person name="Yoshida Y."/>
            <person name="Fujiwara M."/>
            <person name="Mori M."/>
            <person name="Tomita M."/>
            <person name="Arakawa K."/>
        </authorList>
    </citation>
    <scope>NUCLEOTIDE SEQUENCE [LARGE SCALE GENOMIC DNA]</scope>
</reference>
<evidence type="ECO:0000313" key="2">
    <source>
        <dbReference type="Proteomes" id="UP000499080"/>
    </source>
</evidence>
<comment type="caution">
    <text evidence="1">The sequence shown here is derived from an EMBL/GenBank/DDBJ whole genome shotgun (WGS) entry which is preliminary data.</text>
</comment>
<proteinExistence type="predicted"/>
<dbReference type="AlphaFoldDB" id="A0A4Y2JHC5"/>
<keyword evidence="2" id="KW-1185">Reference proteome</keyword>
<name>A0A4Y2JHC5_ARAVE</name>